<dbReference type="HOGENOM" id="CLU_000604_95_6_5"/>
<dbReference type="PROSITE" id="PS50893">
    <property type="entry name" value="ABC_TRANSPORTER_2"/>
    <property type="match status" value="1"/>
</dbReference>
<dbReference type="KEGG" id="rpx:Rpdx1_2082"/>
<dbReference type="Pfam" id="PF00005">
    <property type="entry name" value="ABC_tran"/>
    <property type="match status" value="1"/>
</dbReference>
<reference evidence="13" key="1">
    <citation type="submission" date="2010-12" db="EMBL/GenBank/DDBJ databases">
        <title>Complete sequence of Rhodopseudomonas palustris DX-1.</title>
        <authorList>
            <consortium name="US DOE Joint Genome Institute"/>
            <person name="Lucas S."/>
            <person name="Copeland A."/>
            <person name="Lapidus A."/>
            <person name="Cheng J.-F."/>
            <person name="Goodwin L."/>
            <person name="Pitluck S."/>
            <person name="Misra M."/>
            <person name="Chertkov O."/>
            <person name="Detter J.C."/>
            <person name="Han C."/>
            <person name="Tapia R."/>
            <person name="Land M."/>
            <person name="Hauser L."/>
            <person name="Kyrpides N."/>
            <person name="Ivanova N."/>
            <person name="Ovchinnikova G."/>
            <person name="Logan B."/>
            <person name="Oda Y."/>
            <person name="Harwood C."/>
            <person name="Woyke T."/>
        </authorList>
    </citation>
    <scope>NUCLEOTIDE SEQUENCE [LARGE SCALE GENOMIC DNA]</scope>
    <source>
        <strain evidence="13">DX-1</strain>
    </source>
</reference>
<dbReference type="BioCyc" id="RPAL652103:RPDX1_RS10205-MONOMER"/>
<organism evidence="13 14">
    <name type="scientific">Rhodopseudomonas palustris (strain DX-1)</name>
    <dbReference type="NCBI Taxonomy" id="652103"/>
    <lineage>
        <taxon>Bacteria</taxon>
        <taxon>Pseudomonadati</taxon>
        <taxon>Pseudomonadota</taxon>
        <taxon>Alphaproteobacteria</taxon>
        <taxon>Hyphomicrobiales</taxon>
        <taxon>Nitrobacteraceae</taxon>
        <taxon>Rhodopseudomonas</taxon>
    </lineage>
</organism>
<dbReference type="GO" id="GO:0034040">
    <property type="term" value="F:ATPase-coupled lipid transmembrane transporter activity"/>
    <property type="evidence" value="ECO:0007669"/>
    <property type="project" value="TreeGrafter"/>
</dbReference>
<keyword evidence="3 10" id="KW-0812">Transmembrane</keyword>
<dbReference type="InterPro" id="IPR003439">
    <property type="entry name" value="ABC_transporter-like_ATP-bd"/>
</dbReference>
<dbReference type="NCBIfam" id="TIGR01842">
    <property type="entry name" value="type_I_sec_PrtD"/>
    <property type="match status" value="1"/>
</dbReference>
<feature type="domain" description="ABC transmembrane type-1" evidence="12">
    <location>
        <begin position="29"/>
        <end position="305"/>
    </location>
</feature>
<evidence type="ECO:0000256" key="5">
    <source>
        <dbReference type="ARBA" id="ARBA00022840"/>
    </source>
</evidence>
<evidence type="ECO:0000313" key="14">
    <source>
        <dbReference type="Proteomes" id="UP000001402"/>
    </source>
</evidence>
<keyword evidence="4" id="KW-0547">Nucleotide-binding</keyword>
<evidence type="ECO:0000256" key="4">
    <source>
        <dbReference type="ARBA" id="ARBA00022741"/>
    </source>
</evidence>
<comment type="similarity">
    <text evidence="2">Belongs to the ABC transporter superfamily.</text>
</comment>
<accession>E6VQ12</accession>
<evidence type="ECO:0000256" key="3">
    <source>
        <dbReference type="ARBA" id="ARBA00022692"/>
    </source>
</evidence>
<evidence type="ECO:0000259" key="11">
    <source>
        <dbReference type="PROSITE" id="PS50893"/>
    </source>
</evidence>
<dbReference type="EMBL" id="CP002418">
    <property type="protein sequence ID" value="ADU43689.1"/>
    <property type="molecule type" value="Genomic_DNA"/>
</dbReference>
<dbReference type="InterPro" id="IPR010128">
    <property type="entry name" value="ATPase_T1SS_PrtD-like"/>
</dbReference>
<dbReference type="InterPro" id="IPR003593">
    <property type="entry name" value="AAA+_ATPase"/>
</dbReference>
<dbReference type="InterPro" id="IPR039421">
    <property type="entry name" value="Type_1_exporter"/>
</dbReference>
<feature type="transmembrane region" description="Helical" evidence="10">
    <location>
        <begin position="25"/>
        <end position="48"/>
    </location>
</feature>
<dbReference type="CDD" id="cd18586">
    <property type="entry name" value="ABC_6TM_PrtD_like"/>
    <property type="match status" value="1"/>
</dbReference>
<sequence length="592" mass="63466">MTGRDRPSLSPAAPVTRAVRDCRRALVSVGIFTGIINILMLTGSFFMLQVYDRVIPSRSLPTLIGLFALIVALYAFQGLFDAIRGRLLVRIGASLDQRLSAYAYEAVVKLPMVTGARPDGLQPVRDLDQVRGFLSGLGPTALFDLPWMPLYLALCFVFHFWIGFTALVGAILLVGLTLLTEALTRASVAAASQSAAARLGLLEAGRRNAEVLRAMGMVERLFTRWAGVNAHYISMQQHSSDVVGGLGAMSRVLRMLLQSSVLAVGAWLVINQQATGGVMIASSILTSRALAPVELAIAHWKSFVSTRQSWYRLTDLINRLAVPALSLVLPPPTREIVVQAVGVVPPGSTRLVVQNASFRLKAGEGLGLIGPSASGKSSLVRALVGVWPAARGKVRLDGAALEQWNNEQLGEHIGYLPQDVELFDGTIAENICRFEAAPRSDDILEAAKVAGIHDMVLRLSDGYETRIGEGGAALSAGQRQRVALARAVYKSPFLLVLDEPSSNLDAEGDQALTQAISSTRARGGIVIVVAHRPASLAGIDLVLVMTNGQVQQFGPKDETLKRLMDAKRASPQAPTIRAEAGRARHDARSEAT</sequence>
<dbReference type="InterPro" id="IPR036640">
    <property type="entry name" value="ABC1_TM_sf"/>
</dbReference>
<evidence type="ECO:0000256" key="10">
    <source>
        <dbReference type="SAM" id="Phobius"/>
    </source>
</evidence>
<dbReference type="GO" id="GO:0005524">
    <property type="term" value="F:ATP binding"/>
    <property type="evidence" value="ECO:0007669"/>
    <property type="project" value="UniProtKB-KW"/>
</dbReference>
<dbReference type="SUPFAM" id="SSF52540">
    <property type="entry name" value="P-loop containing nucleoside triphosphate hydrolases"/>
    <property type="match status" value="1"/>
</dbReference>
<dbReference type="SMART" id="SM00382">
    <property type="entry name" value="AAA"/>
    <property type="match status" value="1"/>
</dbReference>
<feature type="compositionally biased region" description="Basic and acidic residues" evidence="9">
    <location>
        <begin position="579"/>
        <end position="592"/>
    </location>
</feature>
<dbReference type="PANTHER" id="PTHR24221:SF248">
    <property type="entry name" value="ABC TRANSPORTER TRANSMEMBRANE REGION"/>
    <property type="match status" value="1"/>
</dbReference>
<dbReference type="PROSITE" id="PS50929">
    <property type="entry name" value="ABC_TM1F"/>
    <property type="match status" value="1"/>
</dbReference>
<evidence type="ECO:0000313" key="13">
    <source>
        <dbReference type="EMBL" id="ADU43689.1"/>
    </source>
</evidence>
<keyword evidence="5" id="KW-0067">ATP-binding</keyword>
<dbReference type="GO" id="GO:0005886">
    <property type="term" value="C:plasma membrane"/>
    <property type="evidence" value="ECO:0007669"/>
    <property type="project" value="UniProtKB-SubCell"/>
</dbReference>
<proteinExistence type="inferred from homology"/>
<evidence type="ECO:0000256" key="1">
    <source>
        <dbReference type="ARBA" id="ARBA00004651"/>
    </source>
</evidence>
<evidence type="ECO:0000256" key="2">
    <source>
        <dbReference type="ARBA" id="ARBA00005417"/>
    </source>
</evidence>
<feature type="region of interest" description="Disordered" evidence="9">
    <location>
        <begin position="566"/>
        <end position="592"/>
    </location>
</feature>
<dbReference type="InterPro" id="IPR027417">
    <property type="entry name" value="P-loop_NTPase"/>
</dbReference>
<keyword evidence="6 10" id="KW-1133">Transmembrane helix</keyword>
<comment type="subcellular location">
    <subcellularLocation>
        <location evidence="1">Cell membrane</location>
        <topology evidence="1">Multi-pass membrane protein</topology>
    </subcellularLocation>
</comment>
<name>E6VQ12_RHOPX</name>
<dbReference type="GO" id="GO:0030256">
    <property type="term" value="C:type I protein secretion system complex"/>
    <property type="evidence" value="ECO:0007669"/>
    <property type="project" value="InterPro"/>
</dbReference>
<dbReference type="Pfam" id="PF00664">
    <property type="entry name" value="ABC_membrane"/>
    <property type="match status" value="1"/>
</dbReference>
<dbReference type="GO" id="GO:0140359">
    <property type="term" value="F:ABC-type transporter activity"/>
    <property type="evidence" value="ECO:0007669"/>
    <property type="project" value="InterPro"/>
</dbReference>
<dbReference type="InterPro" id="IPR017871">
    <property type="entry name" value="ABC_transporter-like_CS"/>
</dbReference>
<dbReference type="AlphaFoldDB" id="E6VQ12"/>
<feature type="transmembrane region" description="Helical" evidence="10">
    <location>
        <begin position="150"/>
        <end position="179"/>
    </location>
</feature>
<keyword evidence="7 10" id="KW-0472">Membrane</keyword>
<dbReference type="GO" id="GO:0030253">
    <property type="term" value="P:protein secretion by the type I secretion system"/>
    <property type="evidence" value="ECO:0007669"/>
    <property type="project" value="InterPro"/>
</dbReference>
<evidence type="ECO:0000256" key="7">
    <source>
        <dbReference type="ARBA" id="ARBA00023136"/>
    </source>
</evidence>
<evidence type="ECO:0000256" key="9">
    <source>
        <dbReference type="SAM" id="MobiDB-lite"/>
    </source>
</evidence>
<dbReference type="Proteomes" id="UP000001402">
    <property type="component" value="Chromosome"/>
</dbReference>
<dbReference type="PANTHER" id="PTHR24221">
    <property type="entry name" value="ATP-BINDING CASSETTE SUB-FAMILY B"/>
    <property type="match status" value="1"/>
</dbReference>
<dbReference type="InterPro" id="IPR047957">
    <property type="entry name" value="ABC_AprD-like_6TM"/>
</dbReference>
<dbReference type="GO" id="GO:0016887">
    <property type="term" value="F:ATP hydrolysis activity"/>
    <property type="evidence" value="ECO:0007669"/>
    <property type="project" value="InterPro"/>
</dbReference>
<dbReference type="InterPro" id="IPR011527">
    <property type="entry name" value="ABC1_TM_dom"/>
</dbReference>
<dbReference type="PROSITE" id="PS00211">
    <property type="entry name" value="ABC_TRANSPORTER_1"/>
    <property type="match status" value="1"/>
</dbReference>
<feature type="domain" description="ABC transporter" evidence="11">
    <location>
        <begin position="338"/>
        <end position="572"/>
    </location>
</feature>
<dbReference type="STRING" id="652103.Rpdx1_2082"/>
<gene>
    <name evidence="13" type="ordered locus">Rpdx1_2082</name>
</gene>
<dbReference type="Gene3D" id="1.20.1560.10">
    <property type="entry name" value="ABC transporter type 1, transmembrane domain"/>
    <property type="match status" value="1"/>
</dbReference>
<dbReference type="SUPFAM" id="SSF90123">
    <property type="entry name" value="ABC transporter transmembrane region"/>
    <property type="match status" value="1"/>
</dbReference>
<dbReference type="Gene3D" id="3.40.50.300">
    <property type="entry name" value="P-loop containing nucleotide triphosphate hydrolases"/>
    <property type="match status" value="1"/>
</dbReference>
<dbReference type="eggNOG" id="COG4618">
    <property type="taxonomic scope" value="Bacteria"/>
</dbReference>
<comment type="function">
    <text evidence="8">Involved in beta-(1--&gt;2)glucan export. Transmembrane domains (TMD) form a pore in the inner membrane and the ATP-binding domain (NBD) is responsible for energy generation.</text>
</comment>
<protein>
    <submittedName>
        <fullName evidence="13">Type I secretion system ATPase</fullName>
    </submittedName>
</protein>
<dbReference type="OrthoDB" id="9808328at2"/>
<feature type="transmembrane region" description="Helical" evidence="10">
    <location>
        <begin position="60"/>
        <end position="80"/>
    </location>
</feature>
<evidence type="ECO:0000256" key="6">
    <source>
        <dbReference type="ARBA" id="ARBA00022989"/>
    </source>
</evidence>
<evidence type="ECO:0000256" key="8">
    <source>
        <dbReference type="ARBA" id="ARBA00024722"/>
    </source>
</evidence>
<evidence type="ECO:0000259" key="12">
    <source>
        <dbReference type="PROSITE" id="PS50929"/>
    </source>
</evidence>